<accession>A0ACA9Q8A8</accession>
<evidence type="ECO:0000313" key="2">
    <source>
        <dbReference type="Proteomes" id="UP000789920"/>
    </source>
</evidence>
<reference evidence="1" key="1">
    <citation type="submission" date="2021-06" db="EMBL/GenBank/DDBJ databases">
        <authorList>
            <person name="Kallberg Y."/>
            <person name="Tangrot J."/>
            <person name="Rosling A."/>
        </authorList>
    </citation>
    <scope>NUCLEOTIDE SEQUENCE</scope>
    <source>
        <strain evidence="1">MA461A</strain>
    </source>
</reference>
<protein>
    <submittedName>
        <fullName evidence="1">11903_t:CDS:1</fullName>
    </submittedName>
</protein>
<keyword evidence="2" id="KW-1185">Reference proteome</keyword>
<dbReference type="EMBL" id="CAJVQC010028796">
    <property type="protein sequence ID" value="CAG8740718.1"/>
    <property type="molecule type" value="Genomic_DNA"/>
</dbReference>
<feature type="non-terminal residue" evidence="1">
    <location>
        <position position="1"/>
    </location>
</feature>
<name>A0ACA9Q8A8_9GLOM</name>
<organism evidence="1 2">
    <name type="scientific">Racocetra persica</name>
    <dbReference type="NCBI Taxonomy" id="160502"/>
    <lineage>
        <taxon>Eukaryota</taxon>
        <taxon>Fungi</taxon>
        <taxon>Fungi incertae sedis</taxon>
        <taxon>Mucoromycota</taxon>
        <taxon>Glomeromycotina</taxon>
        <taxon>Glomeromycetes</taxon>
        <taxon>Diversisporales</taxon>
        <taxon>Gigasporaceae</taxon>
        <taxon>Racocetra</taxon>
    </lineage>
</organism>
<feature type="non-terminal residue" evidence="1">
    <location>
        <position position="191"/>
    </location>
</feature>
<evidence type="ECO:0000313" key="1">
    <source>
        <dbReference type="EMBL" id="CAG8740718.1"/>
    </source>
</evidence>
<sequence length="191" mass="22270">MSDRDISQLMIEMLTAGIEPVATTMCFVTYYICKNPVAKSKMYEEIDRIFDDDKTRPVTYSDIEKMVYTEACIKETLRIMPVVPFLYKRALKDDTVGDLNWKTNQDFFINIHYIHHNKAYWPDPESFIPERFLNNVQPEENSYIPFGGGIRICPGRQMGMNGVKTFFALMLRKYDVELVNPDEPLKKLSSL</sequence>
<comment type="caution">
    <text evidence="1">The sequence shown here is derived from an EMBL/GenBank/DDBJ whole genome shotgun (WGS) entry which is preliminary data.</text>
</comment>
<gene>
    <name evidence="1" type="ORF">RPERSI_LOCUS13122</name>
</gene>
<proteinExistence type="predicted"/>
<dbReference type="Proteomes" id="UP000789920">
    <property type="component" value="Unassembled WGS sequence"/>
</dbReference>